<dbReference type="InterPro" id="IPR027372">
    <property type="entry name" value="Phytase-like_dom"/>
</dbReference>
<dbReference type="SUPFAM" id="SSF101898">
    <property type="entry name" value="NHL repeat"/>
    <property type="match status" value="1"/>
</dbReference>
<dbReference type="PIRSF" id="PIRSF031900">
    <property type="entry name" value="UCP031900"/>
    <property type="match status" value="1"/>
</dbReference>
<gene>
    <name evidence="3" type="ORF">DEA8626_03139</name>
</gene>
<evidence type="ECO:0000313" key="3">
    <source>
        <dbReference type="EMBL" id="SPH24090.1"/>
    </source>
</evidence>
<feature type="domain" description="Phytase-like" evidence="2">
    <location>
        <begin position="40"/>
        <end position="277"/>
    </location>
</feature>
<organism evidence="3 4">
    <name type="scientific">Albidovulum aquaemixtae</name>
    <dbReference type="NCBI Taxonomy" id="1542388"/>
    <lineage>
        <taxon>Bacteria</taxon>
        <taxon>Pseudomonadati</taxon>
        <taxon>Pseudomonadota</taxon>
        <taxon>Alphaproteobacteria</taxon>
        <taxon>Rhodobacterales</taxon>
        <taxon>Paracoccaceae</taxon>
        <taxon>Albidovulum</taxon>
    </lineage>
</organism>
<protein>
    <recommendedName>
        <fullName evidence="2">Phytase-like domain-containing protein</fullName>
    </recommendedName>
</protein>
<keyword evidence="1" id="KW-0732">Signal</keyword>
<name>A0A2R8BKY7_9RHOB</name>
<sequence>MAVPLARLAALALALGAGAGSAEAAELLPRGVFRWEGEGLSGLSGLWVAPGGGSLLAVSDRGLMLSARIERDGDGRIRAVATDWQAQMLDNSGREVAEFTADAEALAVAPDGTAYVGFESYTRITALKPPDMTPTTLHHWERFRALWGNEGIEGLALGADGRLLAVLEGQSDGVRQTFVQENGDWVEGPSLPAHPDWALSDAAFGPDGWLYLLERRHAWIAGFATRLSRVMLDADGAGPPEVLLKTGFGELDNMEGMSLWRDGEGHVFVTLVSDDNFLPVQNTILAEFELRE</sequence>
<dbReference type="EMBL" id="OMOQ01000003">
    <property type="protein sequence ID" value="SPH24090.1"/>
    <property type="molecule type" value="Genomic_DNA"/>
</dbReference>
<proteinExistence type="predicted"/>
<dbReference type="Pfam" id="PF13449">
    <property type="entry name" value="Phytase-like"/>
    <property type="match status" value="1"/>
</dbReference>
<dbReference type="InterPro" id="IPR014567">
    <property type="entry name" value="UCP031900"/>
</dbReference>
<dbReference type="Proteomes" id="UP000244924">
    <property type="component" value="Unassembled WGS sequence"/>
</dbReference>
<evidence type="ECO:0000313" key="4">
    <source>
        <dbReference type="Proteomes" id="UP000244924"/>
    </source>
</evidence>
<accession>A0A2R8BKY7</accession>
<evidence type="ECO:0000259" key="2">
    <source>
        <dbReference type="Pfam" id="PF13449"/>
    </source>
</evidence>
<keyword evidence="4" id="KW-1185">Reference proteome</keyword>
<feature type="chain" id="PRO_5015320029" description="Phytase-like domain-containing protein" evidence="1">
    <location>
        <begin position="25"/>
        <end position="292"/>
    </location>
</feature>
<evidence type="ECO:0000256" key="1">
    <source>
        <dbReference type="SAM" id="SignalP"/>
    </source>
</evidence>
<feature type="signal peptide" evidence="1">
    <location>
        <begin position="1"/>
        <end position="24"/>
    </location>
</feature>
<dbReference type="AlphaFoldDB" id="A0A2R8BKY7"/>
<reference evidence="3 4" key="1">
    <citation type="submission" date="2018-03" db="EMBL/GenBank/DDBJ databases">
        <authorList>
            <person name="Keele B.F."/>
        </authorList>
    </citation>
    <scope>NUCLEOTIDE SEQUENCE [LARGE SCALE GENOMIC DNA]</scope>
    <source>
        <strain evidence="3 4">CECT 8626</strain>
    </source>
</reference>